<accession>I3SRK9</accession>
<dbReference type="Pfam" id="PF14009">
    <property type="entry name" value="PADRE"/>
    <property type="match status" value="1"/>
</dbReference>
<sequence length="140" mass="15282">MGICASTQYAGKGGNHGMQSTVNIVHFDGKLQQLKEPVKAWHVLSQDPNHFLCSSESMYVGSPMTPVVLNEELQLNHIYFLVPRSKSRLPLSLEDLCALAIKANAALAHSSSVFEPSSSVPQINFKTHPVHSNVSLGYSH</sequence>
<dbReference type="InterPro" id="IPR025322">
    <property type="entry name" value="PADRE_dom"/>
</dbReference>
<dbReference type="EMBL" id="BT143107">
    <property type="protein sequence ID" value="AFK42901.1"/>
    <property type="molecule type" value="mRNA"/>
</dbReference>
<dbReference type="AlphaFoldDB" id="I3SRK9"/>
<proteinExistence type="evidence at transcript level"/>
<reference evidence="1" key="1">
    <citation type="submission" date="2012-05" db="EMBL/GenBank/DDBJ databases">
        <authorList>
            <person name="Krishnakumar V."/>
            <person name="Cheung F."/>
            <person name="Xiao Y."/>
            <person name="Chan A."/>
            <person name="Moskal W.A."/>
            <person name="Town C.D."/>
        </authorList>
    </citation>
    <scope>NUCLEOTIDE SEQUENCE</scope>
</reference>
<protein>
    <submittedName>
        <fullName evidence="1">Uncharacterized protein</fullName>
    </submittedName>
</protein>
<dbReference type="PANTHER" id="PTHR33052">
    <property type="entry name" value="DUF4228 DOMAIN PROTEIN-RELATED"/>
    <property type="match status" value="1"/>
</dbReference>
<organism evidence="1">
    <name type="scientific">Lotus japonicus</name>
    <name type="common">Lotus corniculatus var. japonicus</name>
    <dbReference type="NCBI Taxonomy" id="34305"/>
    <lineage>
        <taxon>Eukaryota</taxon>
        <taxon>Viridiplantae</taxon>
        <taxon>Streptophyta</taxon>
        <taxon>Embryophyta</taxon>
        <taxon>Tracheophyta</taxon>
        <taxon>Spermatophyta</taxon>
        <taxon>Magnoliopsida</taxon>
        <taxon>eudicotyledons</taxon>
        <taxon>Gunneridae</taxon>
        <taxon>Pentapetalae</taxon>
        <taxon>rosids</taxon>
        <taxon>fabids</taxon>
        <taxon>Fabales</taxon>
        <taxon>Fabaceae</taxon>
        <taxon>Papilionoideae</taxon>
        <taxon>50 kb inversion clade</taxon>
        <taxon>NPAAA clade</taxon>
        <taxon>Hologalegina</taxon>
        <taxon>robinioid clade</taxon>
        <taxon>Loteae</taxon>
        <taxon>Lotus</taxon>
    </lineage>
</organism>
<evidence type="ECO:0000313" key="1">
    <source>
        <dbReference type="EMBL" id="AFK42901.1"/>
    </source>
</evidence>
<name>I3SRK9_LOTJA</name>